<name>A0A842HDR4_9BACT</name>
<feature type="binding site" evidence="1">
    <location>
        <position position="261"/>
    </location>
    <ligand>
        <name>Mg(2+)</name>
        <dbReference type="ChEBI" id="CHEBI:18420"/>
        <label>1</label>
    </ligand>
</feature>
<evidence type="ECO:0000313" key="2">
    <source>
        <dbReference type="EMBL" id="MBC2593816.1"/>
    </source>
</evidence>
<dbReference type="GO" id="GO:0016787">
    <property type="term" value="F:hydrolase activity"/>
    <property type="evidence" value="ECO:0007669"/>
    <property type="project" value="UniProtKB-KW"/>
</dbReference>
<dbReference type="GO" id="GO:0046872">
    <property type="term" value="F:metal ion binding"/>
    <property type="evidence" value="ECO:0007669"/>
    <property type="project" value="UniProtKB-KW"/>
</dbReference>
<dbReference type="EMBL" id="JACHVB010000014">
    <property type="protein sequence ID" value="MBC2593816.1"/>
    <property type="molecule type" value="Genomic_DNA"/>
</dbReference>
<evidence type="ECO:0000313" key="3">
    <source>
        <dbReference type="Proteomes" id="UP000546464"/>
    </source>
</evidence>
<keyword evidence="2" id="KW-0378">Hydrolase</keyword>
<dbReference type="RefSeq" id="WP_185674814.1">
    <property type="nucleotide sequence ID" value="NZ_JACHVB010000014.1"/>
</dbReference>
<dbReference type="InterPro" id="IPR036705">
    <property type="entry name" value="Ribosyl_crysJ1_sf"/>
</dbReference>
<dbReference type="Gene3D" id="1.10.4080.10">
    <property type="entry name" value="ADP-ribosylation/Crystallin J1"/>
    <property type="match status" value="1"/>
</dbReference>
<dbReference type="Pfam" id="PF03747">
    <property type="entry name" value="ADP_ribosyl_GH"/>
    <property type="match status" value="1"/>
</dbReference>
<organism evidence="2 3">
    <name type="scientific">Ruficoccus amylovorans</name>
    <dbReference type="NCBI Taxonomy" id="1804625"/>
    <lineage>
        <taxon>Bacteria</taxon>
        <taxon>Pseudomonadati</taxon>
        <taxon>Verrucomicrobiota</taxon>
        <taxon>Opitutia</taxon>
        <taxon>Puniceicoccales</taxon>
        <taxon>Cerasicoccaceae</taxon>
        <taxon>Ruficoccus</taxon>
    </lineage>
</organism>
<gene>
    <name evidence="2" type="ORF">H5P28_06035</name>
</gene>
<keyword evidence="3" id="KW-1185">Reference proteome</keyword>
<dbReference type="Proteomes" id="UP000546464">
    <property type="component" value="Unassembled WGS sequence"/>
</dbReference>
<dbReference type="AlphaFoldDB" id="A0A842HDR4"/>
<accession>A0A842HDR4</accession>
<reference evidence="2 3" key="1">
    <citation type="submission" date="2020-07" db="EMBL/GenBank/DDBJ databases">
        <authorList>
            <person name="Feng X."/>
        </authorList>
    </citation>
    <scope>NUCLEOTIDE SEQUENCE [LARGE SCALE GENOMIC DNA]</scope>
    <source>
        <strain evidence="2 3">JCM31066</strain>
    </source>
</reference>
<comment type="cofactor">
    <cofactor evidence="1">
        <name>Mg(2+)</name>
        <dbReference type="ChEBI" id="CHEBI:18420"/>
    </cofactor>
    <text evidence="1">Binds 2 magnesium ions per subunit.</text>
</comment>
<dbReference type="SUPFAM" id="SSF101478">
    <property type="entry name" value="ADP-ribosylglycohydrolase"/>
    <property type="match status" value="1"/>
</dbReference>
<sequence>MSDSISRYRERVVGCWLGKAVGGTLGMPYEGCSGPLDLTFYRPVPNTMLPNDDLDLQVLWACLLNAQDHPRVSSDLFVKGWREHINFPWDEYGVCKRNLRNGILPPLSGSFDNWFANGMGAAIRSELWACLAPGNPTLAAAYAREDACLDHAGEGLWAEVWLAAMQSAAFVESDIHKVIAIGFEHIPEGTQLRRSIEDTQRWWNESHDWKRVRGKILENYGHENFTNVTENLAFIYLALLDGRGDFSRSICTAANCGKDTDCTAATVGALLGIMAPESISEDWLRPIGRNLVLSPEITGIKPPDSLDTFTDMVINLRERLRGKIAVRADALGLPRDMSIPARVGCADSDWFGHGWQIGRPLDLIIPPMKSIRFEGSFVTMDSKAFDKGAVFVEYRFILKRTTHARVIFNTHENCRVFLNGKYVFGRESGRMAPSPHRIPNNQSIDVRLDIGEHKLLAVLKKPESSRKMEWVVGVSDGEDNDQWIPDVWIR</sequence>
<proteinExistence type="predicted"/>
<evidence type="ECO:0000256" key="1">
    <source>
        <dbReference type="PIRSR" id="PIRSR605502-1"/>
    </source>
</evidence>
<keyword evidence="1" id="KW-0460">Magnesium</keyword>
<dbReference type="InterPro" id="IPR005502">
    <property type="entry name" value="Ribosyl_crysJ1"/>
</dbReference>
<feature type="binding site" evidence="1">
    <location>
        <position position="259"/>
    </location>
    <ligand>
        <name>Mg(2+)</name>
        <dbReference type="ChEBI" id="CHEBI:18420"/>
        <label>1</label>
    </ligand>
</feature>
<comment type="caution">
    <text evidence="2">The sequence shown here is derived from an EMBL/GenBank/DDBJ whole genome shotgun (WGS) entry which is preliminary data.</text>
</comment>
<protein>
    <submittedName>
        <fullName evidence="2">ADP-ribosylglycohydrolase family protein</fullName>
    </submittedName>
</protein>
<keyword evidence="1" id="KW-0479">Metal-binding</keyword>